<feature type="signal peptide" evidence="1">
    <location>
        <begin position="1"/>
        <end position="23"/>
    </location>
</feature>
<evidence type="ECO:0000313" key="9">
    <source>
        <dbReference type="Proteomes" id="UP000434462"/>
    </source>
</evidence>
<evidence type="ECO:0000313" key="3">
    <source>
        <dbReference type="EMBL" id="KAB4088984.1"/>
    </source>
</evidence>
<dbReference type="AlphaFoldDB" id="A0A174PQN6"/>
<dbReference type="RefSeq" id="WP_009017583.1">
    <property type="nucleotide sequence ID" value="NZ_CAXTGQ010000003.1"/>
</dbReference>
<keyword evidence="1" id="KW-0732">Signal</keyword>
<sequence>MVKKFLTIMFASVMAMLAFTAYSNDDEPQGPFGEKMLENIDKIIVDQADAGNLYQKKDDAARFILVADSKEAAHGVCEKFILDQWDVKQRTVKLPDNCGRISLTPGSDESIFYTVSFNALKNFKEPDMTVVIVPEEYMDGDNLAIDQYFPARWTEKCPNCGHKWKTFASGPYTCSECGHKFD</sequence>
<evidence type="ECO:0000313" key="11">
    <source>
        <dbReference type="Proteomes" id="UP000441711"/>
    </source>
</evidence>
<dbReference type="EMBL" id="WCUV01000012">
    <property type="protein sequence ID" value="KAB4088984.1"/>
    <property type="molecule type" value="Genomic_DNA"/>
</dbReference>
<reference evidence="2 7" key="1">
    <citation type="submission" date="2015-09" db="EMBL/GenBank/DDBJ databases">
        <authorList>
            <consortium name="Pathogen Informatics"/>
        </authorList>
    </citation>
    <scope>NUCLEOTIDE SEQUENCE [LARGE SCALE GENOMIC DNA]</scope>
    <source>
        <strain evidence="2 7">2789STDY5834847</strain>
    </source>
</reference>
<accession>A0A174PQN6</accession>
<dbReference type="Proteomes" id="UP000434462">
    <property type="component" value="Unassembled WGS sequence"/>
</dbReference>
<gene>
    <name evidence="2" type="ORF">ERS852462_04166</name>
    <name evidence="3" type="ORF">GAQ56_16550</name>
    <name evidence="4" type="ORF">GAQ70_12120</name>
    <name evidence="5" type="ORF">GAQ72_17520</name>
    <name evidence="6" type="ORF">GAQ75_10880</name>
</gene>
<evidence type="ECO:0000313" key="4">
    <source>
        <dbReference type="EMBL" id="KAB4109265.1"/>
    </source>
</evidence>
<organism evidence="2 7">
    <name type="scientific">Bacteroides uniformis</name>
    <dbReference type="NCBI Taxonomy" id="820"/>
    <lineage>
        <taxon>Bacteria</taxon>
        <taxon>Pseudomonadati</taxon>
        <taxon>Bacteroidota</taxon>
        <taxon>Bacteroidia</taxon>
        <taxon>Bacteroidales</taxon>
        <taxon>Bacteroidaceae</taxon>
        <taxon>Bacteroides</taxon>
    </lineage>
</organism>
<evidence type="ECO:0000313" key="5">
    <source>
        <dbReference type="EMBL" id="KAB4112588.1"/>
    </source>
</evidence>
<dbReference type="Proteomes" id="UP000441711">
    <property type="component" value="Unassembled WGS sequence"/>
</dbReference>
<evidence type="ECO:0000313" key="6">
    <source>
        <dbReference type="EMBL" id="KAB4125060.1"/>
    </source>
</evidence>
<reference evidence="8 9" key="2">
    <citation type="journal article" date="2019" name="Nat. Med.">
        <title>A library of human gut bacterial isolates paired with longitudinal multiomics data enables mechanistic microbiome research.</title>
        <authorList>
            <person name="Poyet M."/>
            <person name="Groussin M."/>
            <person name="Gibbons S.M."/>
            <person name="Avila-Pacheco J."/>
            <person name="Jiang X."/>
            <person name="Kearney S.M."/>
            <person name="Perrotta A.R."/>
            <person name="Berdy B."/>
            <person name="Zhao S."/>
            <person name="Lieberman T.D."/>
            <person name="Swanson P.K."/>
            <person name="Smith M."/>
            <person name="Roesemann S."/>
            <person name="Alexander J.E."/>
            <person name="Rich S.A."/>
            <person name="Livny J."/>
            <person name="Vlamakis H."/>
            <person name="Clish C."/>
            <person name="Bullock K."/>
            <person name="Deik A."/>
            <person name="Scott J."/>
            <person name="Pierce K.A."/>
            <person name="Xavier R.J."/>
            <person name="Alm E.J."/>
        </authorList>
    </citation>
    <scope>NUCLEOTIDE SEQUENCE [LARGE SCALE GENOMIC DNA]</scope>
    <source>
        <strain evidence="4 11">BIOML-A36</strain>
        <strain evidence="6 10">BIOML-A37</strain>
        <strain evidence="5 9">BIOML-A38</strain>
        <strain evidence="3 8">BIOML-A42</strain>
    </source>
</reference>
<evidence type="ECO:0000313" key="8">
    <source>
        <dbReference type="Proteomes" id="UP000432488"/>
    </source>
</evidence>
<dbReference type="EMBL" id="CZAF01000016">
    <property type="protein sequence ID" value="CUP61130.1"/>
    <property type="molecule type" value="Genomic_DNA"/>
</dbReference>
<dbReference type="GeneID" id="61276811"/>
<dbReference type="OrthoDB" id="1094054at2"/>
<dbReference type="EMBL" id="WCUQ01000005">
    <property type="protein sequence ID" value="KAB4125060.1"/>
    <property type="molecule type" value="Genomic_DNA"/>
</dbReference>
<evidence type="ECO:0000256" key="1">
    <source>
        <dbReference type="SAM" id="SignalP"/>
    </source>
</evidence>
<dbReference type="Proteomes" id="UP000095614">
    <property type="component" value="Unassembled WGS sequence"/>
</dbReference>
<dbReference type="EMBL" id="WCUP01000007">
    <property type="protein sequence ID" value="KAB4109265.1"/>
    <property type="molecule type" value="Genomic_DNA"/>
</dbReference>
<evidence type="ECO:0000313" key="10">
    <source>
        <dbReference type="Proteomes" id="UP000438773"/>
    </source>
</evidence>
<name>A0A174PQN6_BACUN</name>
<feature type="chain" id="PRO_5044057309" evidence="1">
    <location>
        <begin position="24"/>
        <end position="182"/>
    </location>
</feature>
<dbReference type="Proteomes" id="UP000432488">
    <property type="component" value="Unassembled WGS sequence"/>
</dbReference>
<protein>
    <submittedName>
        <fullName evidence="2">Uncharacterized protein</fullName>
    </submittedName>
</protein>
<proteinExistence type="predicted"/>
<dbReference type="EMBL" id="WCUR01000087">
    <property type="protein sequence ID" value="KAB4112588.1"/>
    <property type="molecule type" value="Genomic_DNA"/>
</dbReference>
<evidence type="ECO:0000313" key="2">
    <source>
        <dbReference type="EMBL" id="CUP61130.1"/>
    </source>
</evidence>
<dbReference type="Proteomes" id="UP000438773">
    <property type="component" value="Unassembled WGS sequence"/>
</dbReference>
<evidence type="ECO:0000313" key="7">
    <source>
        <dbReference type="Proteomes" id="UP000095614"/>
    </source>
</evidence>